<dbReference type="Proteomes" id="UP000515135">
    <property type="component" value="Unplaced"/>
</dbReference>
<proteinExistence type="predicted"/>
<dbReference type="OrthoDB" id="1668230at2759"/>
<evidence type="ECO:0000313" key="3">
    <source>
        <dbReference type="RefSeq" id="XP_019640543.1"/>
    </source>
</evidence>
<protein>
    <submittedName>
        <fullName evidence="3">Uncharacterized protein LOC109482299</fullName>
    </submittedName>
</protein>
<accession>A0A6P4ZUI3</accession>
<evidence type="ECO:0000313" key="2">
    <source>
        <dbReference type="Proteomes" id="UP000515135"/>
    </source>
</evidence>
<dbReference type="KEGG" id="bbel:109482299"/>
<dbReference type="RefSeq" id="XP_019640543.1">
    <property type="nucleotide sequence ID" value="XM_019784984.1"/>
</dbReference>
<name>A0A6P4ZUI3_BRABE</name>
<sequence length="291" mass="32309">MATKYPEVDSTSGLGSLPPEENVHRDFEETLTTEPTEAEADRGGTHAVLQESYDREIWRLQGKGVSKLTLKGIDSHKVTVSESKFQPSSSTPAFATERTWPLYSDGQDVPRERVEHMRNSGKGKSNEVRQVTQATGYDFEVRQIYSKLADQLQEFEGGEDCYLLPIENGILFSKKKIAKSKDNVPDSVCVEHEPRRGKVFLNGVLLAATVTQDSSIYRRKHVKLGLRGNFLILPEDEIDVLGRGNEATVLMANDVLTGDKLAVKKMEISEKMLSGSDPFAAFLKLAGCEQT</sequence>
<evidence type="ECO:0000256" key="1">
    <source>
        <dbReference type="SAM" id="MobiDB-lite"/>
    </source>
</evidence>
<dbReference type="AlphaFoldDB" id="A0A6P4ZUI3"/>
<dbReference type="GeneID" id="109482299"/>
<gene>
    <name evidence="3" type="primary">LOC109482299</name>
</gene>
<keyword evidence="2" id="KW-1185">Reference proteome</keyword>
<feature type="region of interest" description="Disordered" evidence="1">
    <location>
        <begin position="1"/>
        <end position="47"/>
    </location>
</feature>
<reference evidence="3" key="1">
    <citation type="submission" date="2025-08" db="UniProtKB">
        <authorList>
            <consortium name="RefSeq"/>
        </authorList>
    </citation>
    <scope>IDENTIFICATION</scope>
    <source>
        <tissue evidence="3">Gonad</tissue>
    </source>
</reference>
<organism evidence="2 3">
    <name type="scientific">Branchiostoma belcheri</name>
    <name type="common">Amphioxus</name>
    <dbReference type="NCBI Taxonomy" id="7741"/>
    <lineage>
        <taxon>Eukaryota</taxon>
        <taxon>Metazoa</taxon>
        <taxon>Chordata</taxon>
        <taxon>Cephalochordata</taxon>
        <taxon>Leptocardii</taxon>
        <taxon>Amphioxiformes</taxon>
        <taxon>Branchiostomatidae</taxon>
        <taxon>Branchiostoma</taxon>
    </lineage>
</organism>